<evidence type="ECO:0000313" key="11">
    <source>
        <dbReference type="Proteomes" id="UP000431092"/>
    </source>
</evidence>
<evidence type="ECO:0000256" key="5">
    <source>
        <dbReference type="ARBA" id="ARBA00043884"/>
    </source>
</evidence>
<dbReference type="FunFam" id="3.40.50.1370:FF:000007">
    <property type="entry name" value="Aspartate carbamoyltransferase"/>
    <property type="match status" value="1"/>
</dbReference>
<dbReference type="Gene3D" id="3.40.50.1370">
    <property type="entry name" value="Aspartate/ornithine carbamoyltransferase"/>
    <property type="match status" value="2"/>
</dbReference>
<dbReference type="Proteomes" id="UP000431092">
    <property type="component" value="Unassembled WGS sequence"/>
</dbReference>
<dbReference type="RefSeq" id="WP_311966723.1">
    <property type="nucleotide sequence ID" value="NZ_CP171001.1"/>
</dbReference>
<dbReference type="PRINTS" id="PR00100">
    <property type="entry name" value="AOTCASE"/>
</dbReference>
<accession>A0A6I3IY21</accession>
<dbReference type="PRINTS" id="PR00101">
    <property type="entry name" value="ATCASE"/>
</dbReference>
<evidence type="ECO:0000256" key="1">
    <source>
        <dbReference type="ARBA" id="ARBA00004852"/>
    </source>
</evidence>
<comment type="similarity">
    <text evidence="2 7">Belongs to the aspartate/ornithine carbamoyltransferase superfamily. ATCase family.</text>
</comment>
<evidence type="ECO:0000256" key="7">
    <source>
        <dbReference type="HAMAP-Rule" id="MF_00001"/>
    </source>
</evidence>
<feature type="domain" description="Aspartate/ornithine carbamoyltransferase Asp/Orn-binding" evidence="8">
    <location>
        <begin position="153"/>
        <end position="303"/>
    </location>
</feature>
<dbReference type="GO" id="GO:0006207">
    <property type="term" value="P:'de novo' pyrimidine nucleobase biosynthetic process"/>
    <property type="evidence" value="ECO:0007669"/>
    <property type="project" value="InterPro"/>
</dbReference>
<comment type="catalytic activity">
    <reaction evidence="6 7">
        <text>carbamoyl phosphate + L-aspartate = N-carbamoyl-L-aspartate + phosphate + H(+)</text>
        <dbReference type="Rhea" id="RHEA:20013"/>
        <dbReference type="ChEBI" id="CHEBI:15378"/>
        <dbReference type="ChEBI" id="CHEBI:29991"/>
        <dbReference type="ChEBI" id="CHEBI:32814"/>
        <dbReference type="ChEBI" id="CHEBI:43474"/>
        <dbReference type="ChEBI" id="CHEBI:58228"/>
        <dbReference type="EC" id="2.1.3.2"/>
    </reaction>
</comment>
<keyword evidence="11" id="KW-1185">Reference proteome</keyword>
<feature type="binding site" evidence="7">
    <location>
        <position position="105"/>
    </location>
    <ligand>
        <name>carbamoyl phosphate</name>
        <dbReference type="ChEBI" id="CHEBI:58228"/>
    </ligand>
</feature>
<dbReference type="SUPFAM" id="SSF53671">
    <property type="entry name" value="Aspartate/ornithine carbamoyltransferase"/>
    <property type="match status" value="1"/>
</dbReference>
<comment type="pathway">
    <text evidence="1 7">Pyrimidine metabolism; UMP biosynthesis via de novo pathway; (S)-dihydroorotate from bicarbonate: step 2/3.</text>
</comment>
<dbReference type="PROSITE" id="PS00097">
    <property type="entry name" value="CARBAMOYLTRANSFERASE"/>
    <property type="match status" value="1"/>
</dbReference>
<dbReference type="InterPro" id="IPR006131">
    <property type="entry name" value="Asp_carbamoyltransf_Asp/Orn-bd"/>
</dbReference>
<proteinExistence type="inferred from homology"/>
<comment type="caution">
    <text evidence="10">The sequence shown here is derived from an EMBL/GenBank/DDBJ whole genome shotgun (WGS) entry which is preliminary data.</text>
</comment>
<comment type="subunit">
    <text evidence="7">Heterododecamer (2C3:3R2) of six catalytic PyrB chains organized as two trimers (C3), and six regulatory PyrI chains organized as three dimers (R2).</text>
</comment>
<dbReference type="Pfam" id="PF00185">
    <property type="entry name" value="OTCace"/>
    <property type="match status" value="1"/>
</dbReference>
<dbReference type="PANTHER" id="PTHR45753">
    <property type="entry name" value="ORNITHINE CARBAMOYLTRANSFERASE, MITOCHONDRIAL"/>
    <property type="match status" value="1"/>
</dbReference>
<dbReference type="EC" id="2.1.3.2" evidence="7"/>
<dbReference type="GO" id="GO:0044205">
    <property type="term" value="P:'de novo' UMP biosynthetic process"/>
    <property type="evidence" value="ECO:0007669"/>
    <property type="project" value="UniProtKB-UniRule"/>
</dbReference>
<evidence type="ECO:0000256" key="2">
    <source>
        <dbReference type="ARBA" id="ARBA00008896"/>
    </source>
</evidence>
<keyword evidence="4 7" id="KW-0665">Pyrimidine biosynthesis</keyword>
<dbReference type="GO" id="GO:0005829">
    <property type="term" value="C:cytosol"/>
    <property type="evidence" value="ECO:0007669"/>
    <property type="project" value="TreeGrafter"/>
</dbReference>
<feature type="domain" description="Aspartate/ornithine carbamoyltransferase carbamoyl-P binding" evidence="9">
    <location>
        <begin position="3"/>
        <end position="145"/>
    </location>
</feature>
<organism evidence="10 11">
    <name type="scientific">Arsenicicoccus cauae</name>
    <dbReference type="NCBI Taxonomy" id="2663847"/>
    <lineage>
        <taxon>Bacteria</taxon>
        <taxon>Bacillati</taxon>
        <taxon>Actinomycetota</taxon>
        <taxon>Actinomycetes</taxon>
        <taxon>Micrococcales</taxon>
        <taxon>Intrasporangiaceae</taxon>
        <taxon>Arsenicicoccus</taxon>
    </lineage>
</organism>
<dbReference type="GO" id="GO:0006520">
    <property type="term" value="P:amino acid metabolic process"/>
    <property type="evidence" value="ECO:0007669"/>
    <property type="project" value="InterPro"/>
</dbReference>
<dbReference type="AlphaFoldDB" id="A0A6I3IY21"/>
<feature type="binding site" evidence="7">
    <location>
        <position position="55"/>
    </location>
    <ligand>
        <name>carbamoyl phosphate</name>
        <dbReference type="ChEBI" id="CHEBI:58228"/>
    </ligand>
</feature>
<evidence type="ECO:0000259" key="8">
    <source>
        <dbReference type="Pfam" id="PF00185"/>
    </source>
</evidence>
<evidence type="ECO:0000313" key="10">
    <source>
        <dbReference type="EMBL" id="MTB73161.1"/>
    </source>
</evidence>
<dbReference type="NCBIfam" id="TIGR00670">
    <property type="entry name" value="asp_carb_tr"/>
    <property type="match status" value="1"/>
</dbReference>
<dbReference type="NCBIfam" id="NF002032">
    <property type="entry name" value="PRK00856.1"/>
    <property type="match status" value="1"/>
</dbReference>
<evidence type="ECO:0000256" key="4">
    <source>
        <dbReference type="ARBA" id="ARBA00022975"/>
    </source>
</evidence>
<reference evidence="10 11" key="1">
    <citation type="submission" date="2019-11" db="EMBL/GenBank/DDBJ databases">
        <title>Whole genome sequencing identifies a novel species of the genus Arsenicicoccus isolated from human blood.</title>
        <authorList>
            <person name="Jeong J.H."/>
            <person name="Kweon O.J."/>
            <person name="Kim H.R."/>
            <person name="Kim T.-H."/>
            <person name="Ha S.-M."/>
            <person name="Lee M.-K."/>
        </authorList>
    </citation>
    <scope>NUCLEOTIDE SEQUENCE [LARGE SCALE GENOMIC DNA]</scope>
    <source>
        <strain evidence="10 11">MKL-02</strain>
    </source>
</reference>
<dbReference type="GO" id="GO:0004070">
    <property type="term" value="F:aspartate carbamoyltransferase activity"/>
    <property type="evidence" value="ECO:0007669"/>
    <property type="project" value="UniProtKB-UniRule"/>
</dbReference>
<sequence length="311" mass="34113">MNKHLLSINDLTAADITQILDTAVQMHEVQHRDIKKLPTLRGRTVVNFFFEDSTRTRGSFELAEKWLSADSLNMAGKGSSLSKGESLRDTVMNLQAMGVDGFVIRHMSSGAQQQIASWVSGVVINAGDGTHEHPTQALLDAYTMRRELGDLDGRHVVICGDLRHSRVFRSNVLCLAKLGATVSVVAPPTLMPDGIRTWAERDGFTWSHDFDAEIPKADVVMMLRVQKERMSGGFFPTPREYIAGFGLTPRRLELMRDDALICHPGPMNRGLEISSDAADGARSVILDQVSGGVAVRMSVLYHLLAGEGETA</sequence>
<feature type="binding site" evidence="7">
    <location>
        <position position="136"/>
    </location>
    <ligand>
        <name>carbamoyl phosphate</name>
        <dbReference type="ChEBI" id="CHEBI:58228"/>
    </ligand>
</feature>
<dbReference type="InterPro" id="IPR006132">
    <property type="entry name" value="Asp/Orn_carbamoyltranf_P-bd"/>
</dbReference>
<dbReference type="InterPro" id="IPR002082">
    <property type="entry name" value="Asp_carbamoyltransf"/>
</dbReference>
<evidence type="ECO:0000259" key="9">
    <source>
        <dbReference type="Pfam" id="PF02729"/>
    </source>
</evidence>
<dbReference type="UniPathway" id="UPA00070">
    <property type="reaction ID" value="UER00116"/>
</dbReference>
<feature type="binding site" evidence="7">
    <location>
        <position position="83"/>
    </location>
    <ligand>
        <name>L-aspartate</name>
        <dbReference type="ChEBI" id="CHEBI:29991"/>
    </ligand>
</feature>
<feature type="binding site" evidence="7">
    <location>
        <position position="166"/>
    </location>
    <ligand>
        <name>L-aspartate</name>
        <dbReference type="ChEBI" id="CHEBI:29991"/>
    </ligand>
</feature>
<feature type="binding site" evidence="7">
    <location>
        <position position="266"/>
    </location>
    <ligand>
        <name>carbamoyl phosphate</name>
        <dbReference type="ChEBI" id="CHEBI:58228"/>
    </ligand>
</feature>
<dbReference type="EMBL" id="WLVL01000046">
    <property type="protein sequence ID" value="MTB73161.1"/>
    <property type="molecule type" value="Genomic_DNA"/>
</dbReference>
<dbReference type="GO" id="GO:0016597">
    <property type="term" value="F:amino acid binding"/>
    <property type="evidence" value="ECO:0007669"/>
    <property type="project" value="InterPro"/>
</dbReference>
<dbReference type="Pfam" id="PF02729">
    <property type="entry name" value="OTCace_N"/>
    <property type="match status" value="1"/>
</dbReference>
<feature type="binding site" evidence="7">
    <location>
        <position position="224"/>
    </location>
    <ligand>
        <name>L-aspartate</name>
        <dbReference type="ChEBI" id="CHEBI:29991"/>
    </ligand>
</feature>
<protein>
    <recommendedName>
        <fullName evidence="7">Aspartate carbamoyltransferase</fullName>
        <ecNumber evidence="7">2.1.3.2</ecNumber>
    </recommendedName>
    <alternativeName>
        <fullName evidence="7">Aspartate transcarbamylase</fullName>
        <shortName evidence="7">ATCase</shortName>
    </alternativeName>
</protein>
<evidence type="ECO:0000256" key="6">
    <source>
        <dbReference type="ARBA" id="ARBA00048859"/>
    </source>
</evidence>
<dbReference type="InterPro" id="IPR036901">
    <property type="entry name" value="Asp/Orn_carbamoylTrfase_sf"/>
</dbReference>
<feature type="binding site" evidence="7">
    <location>
        <position position="265"/>
    </location>
    <ligand>
        <name>carbamoyl phosphate</name>
        <dbReference type="ChEBI" id="CHEBI:58228"/>
    </ligand>
</feature>
<name>A0A6I3IY21_9MICO</name>
<dbReference type="PANTHER" id="PTHR45753:SF6">
    <property type="entry name" value="ASPARTATE CARBAMOYLTRANSFERASE"/>
    <property type="match status" value="1"/>
</dbReference>
<feature type="binding site" evidence="7">
    <location>
        <position position="56"/>
    </location>
    <ligand>
        <name>carbamoyl phosphate</name>
        <dbReference type="ChEBI" id="CHEBI:58228"/>
    </ligand>
</feature>
<evidence type="ECO:0000256" key="3">
    <source>
        <dbReference type="ARBA" id="ARBA00022679"/>
    </source>
</evidence>
<comment type="function">
    <text evidence="5 7">Catalyzes the condensation of carbamoyl phosphate and aspartate to form carbamoyl aspartate and inorganic phosphate, the committed step in the de novo pyrimidine nucleotide biosynthesis pathway.</text>
</comment>
<gene>
    <name evidence="7" type="primary">pyrB</name>
    <name evidence="10" type="ORF">GGG17_14560</name>
</gene>
<dbReference type="InterPro" id="IPR006130">
    <property type="entry name" value="Asp/Orn_carbamoylTrfase"/>
</dbReference>
<feature type="binding site" evidence="7">
    <location>
        <position position="133"/>
    </location>
    <ligand>
        <name>carbamoyl phosphate</name>
        <dbReference type="ChEBI" id="CHEBI:58228"/>
    </ligand>
</feature>
<dbReference type="HAMAP" id="MF_00001">
    <property type="entry name" value="Asp_carb_tr"/>
    <property type="match status" value="1"/>
</dbReference>
<keyword evidence="3 7" id="KW-0808">Transferase</keyword>